<name>A0AAE3LRJ2_9BACI</name>
<organism evidence="1 2">
    <name type="scientific">Perspicuibacillus lycopersici</name>
    <dbReference type="NCBI Taxonomy" id="1325689"/>
    <lineage>
        <taxon>Bacteria</taxon>
        <taxon>Bacillati</taxon>
        <taxon>Bacillota</taxon>
        <taxon>Bacilli</taxon>
        <taxon>Bacillales</taxon>
        <taxon>Bacillaceae</taxon>
        <taxon>Perspicuibacillus</taxon>
    </lineage>
</organism>
<dbReference type="Proteomes" id="UP001209318">
    <property type="component" value="Unassembled WGS sequence"/>
</dbReference>
<dbReference type="AlphaFoldDB" id="A0AAE3LRJ2"/>
<accession>A0AAE3LRJ2</accession>
<gene>
    <name evidence="1" type="ORF">OEV98_14365</name>
</gene>
<dbReference type="EMBL" id="JAOUSF010000005">
    <property type="protein sequence ID" value="MCU9614724.1"/>
    <property type="molecule type" value="Genomic_DNA"/>
</dbReference>
<protein>
    <submittedName>
        <fullName evidence="1">DUF1292 domain-containing protein</fullName>
    </submittedName>
</protein>
<keyword evidence="2" id="KW-1185">Reference proteome</keyword>
<dbReference type="RefSeq" id="WP_263074048.1">
    <property type="nucleotide sequence ID" value="NZ_JAOUSF010000005.1"/>
</dbReference>
<sequence length="83" mass="9548">MDQVYRNSITVKDNNGEEKTYIVEAMFELNGEEYALIQHEEAMALMKMEQQDGQQYLVGVENPDTREFILDAYQIAVEANPAD</sequence>
<reference evidence="1" key="1">
    <citation type="submission" date="2022-10" db="EMBL/GenBank/DDBJ databases">
        <title>Description of Fervidibacillus gen. nov. in the family Fervidibacillaceae fam. nov. with two species, Fervidibacillus albus sp. nov., and Fervidibacillus halotolerans sp. nov., isolated from tidal flat sediments.</title>
        <authorList>
            <person name="Kwon K.K."/>
            <person name="Yang S.-H."/>
        </authorList>
    </citation>
    <scope>NUCLEOTIDE SEQUENCE</scope>
    <source>
        <strain evidence="1">JCM 19140</strain>
    </source>
</reference>
<evidence type="ECO:0000313" key="1">
    <source>
        <dbReference type="EMBL" id="MCU9614724.1"/>
    </source>
</evidence>
<evidence type="ECO:0000313" key="2">
    <source>
        <dbReference type="Proteomes" id="UP001209318"/>
    </source>
</evidence>
<comment type="caution">
    <text evidence="1">The sequence shown here is derived from an EMBL/GenBank/DDBJ whole genome shotgun (WGS) entry which is preliminary data.</text>
</comment>
<proteinExistence type="predicted"/>